<dbReference type="EMBL" id="UHIA01000003">
    <property type="protein sequence ID" value="SUO92488.1"/>
    <property type="molecule type" value="Genomic_DNA"/>
</dbReference>
<dbReference type="SUPFAM" id="SSF51556">
    <property type="entry name" value="Metallo-dependent hydrolases"/>
    <property type="match status" value="1"/>
</dbReference>
<keyword evidence="3" id="KW-0378">Hydrolase</keyword>
<reference evidence="3 4" key="1">
    <citation type="submission" date="2018-06" db="EMBL/GenBank/DDBJ databases">
        <authorList>
            <consortium name="Pathogen Informatics"/>
            <person name="Doyle S."/>
        </authorList>
    </citation>
    <scope>NUCLEOTIDE SEQUENCE [LARGE SCALE GENOMIC DNA]</scope>
    <source>
        <strain evidence="3 4">NCTC10717</strain>
    </source>
</reference>
<evidence type="ECO:0000313" key="3">
    <source>
        <dbReference type="EMBL" id="SUO92488.1"/>
    </source>
</evidence>
<dbReference type="GO" id="GO:0016787">
    <property type="term" value="F:hydrolase activity"/>
    <property type="evidence" value="ECO:0007669"/>
    <property type="project" value="UniProtKB-KW"/>
</dbReference>
<dbReference type="RefSeq" id="WP_115217858.1">
    <property type="nucleotide sequence ID" value="NZ_UHIA01000003.1"/>
</dbReference>
<dbReference type="OrthoDB" id="9787654at2"/>
<dbReference type="InterPro" id="IPR052350">
    <property type="entry name" value="Metallo-dep_Lactonases"/>
</dbReference>
<evidence type="ECO:0000259" key="2">
    <source>
        <dbReference type="Pfam" id="PF04909"/>
    </source>
</evidence>
<evidence type="ECO:0000256" key="1">
    <source>
        <dbReference type="ARBA" id="ARBA00038310"/>
    </source>
</evidence>
<accession>A0A380MJB3</accession>
<comment type="similarity">
    <text evidence="1">Belongs to the metallo-dependent hydrolases superfamily.</text>
</comment>
<dbReference type="InterPro" id="IPR032466">
    <property type="entry name" value="Metal_Hydrolase"/>
</dbReference>
<dbReference type="AlphaFoldDB" id="A0A380MJB3"/>
<evidence type="ECO:0000313" key="4">
    <source>
        <dbReference type="Proteomes" id="UP000254575"/>
    </source>
</evidence>
<name>A0A380MJB3_9GAMM</name>
<keyword evidence="4" id="KW-1185">Reference proteome</keyword>
<gene>
    <name evidence="3" type="ORF">NCTC10717_00578</name>
</gene>
<proteinExistence type="inferred from homology"/>
<dbReference type="PANTHER" id="PTHR43569">
    <property type="entry name" value="AMIDOHYDROLASE"/>
    <property type="match status" value="1"/>
</dbReference>
<feature type="domain" description="Amidohydrolase-related" evidence="2">
    <location>
        <begin position="4"/>
        <end position="290"/>
    </location>
</feature>
<dbReference type="PANTHER" id="PTHR43569:SF2">
    <property type="entry name" value="AMIDOHYDROLASE-RELATED DOMAIN-CONTAINING PROTEIN"/>
    <property type="match status" value="1"/>
</dbReference>
<dbReference type="Proteomes" id="UP000254575">
    <property type="component" value="Unassembled WGS sequence"/>
</dbReference>
<sequence length="295" mass="32645">MKLDAHRHYWRYNAQEYSWITDALAAFKRDFLPEDAAELDKALALDGVIAVQARSSERENDFLLTLAQQGSIQHDTVRAAPIMGIVGWVDLCAAAVGERLDVYRAQPLIRGFRHLVQDEANPSAFWAQADFNRGLRALQQRGFVYDVLVKQADLAAAVAFCARHDQALLVLDHLGKPQFPNGRQDLRQDFPAWYRQMQELAQMPHVGVKISGLLLEAGAGSTWETVKPYVESALTLFGAARCMLGSDDPVCLLSHRRGEVLEFWHSALAGLSAAEQNALSGETAARWYGIGGLGD</sequence>
<dbReference type="InterPro" id="IPR006680">
    <property type="entry name" value="Amidohydro-rel"/>
</dbReference>
<protein>
    <submittedName>
        <fullName evidence="3">Predicted metal-dependent hydrolase of the TIM-barrel fold</fullName>
    </submittedName>
</protein>
<organism evidence="3 4">
    <name type="scientific">Suttonella indologenes</name>
    <dbReference type="NCBI Taxonomy" id="13276"/>
    <lineage>
        <taxon>Bacteria</taxon>
        <taxon>Pseudomonadati</taxon>
        <taxon>Pseudomonadota</taxon>
        <taxon>Gammaproteobacteria</taxon>
        <taxon>Cardiobacteriales</taxon>
        <taxon>Cardiobacteriaceae</taxon>
        <taxon>Suttonella</taxon>
    </lineage>
</organism>
<dbReference type="Gene3D" id="3.20.20.140">
    <property type="entry name" value="Metal-dependent hydrolases"/>
    <property type="match status" value="1"/>
</dbReference>
<dbReference type="Pfam" id="PF04909">
    <property type="entry name" value="Amidohydro_2"/>
    <property type="match status" value="1"/>
</dbReference>